<proteinExistence type="predicted"/>
<dbReference type="Proteomes" id="UP000887579">
    <property type="component" value="Unplaced"/>
</dbReference>
<protein>
    <submittedName>
        <fullName evidence="2">RNA-dependent RNA polymerase</fullName>
    </submittedName>
</protein>
<accession>A0AC34FMN0</accession>
<organism evidence="1 2">
    <name type="scientific">Panagrolaimus sp. ES5</name>
    <dbReference type="NCBI Taxonomy" id="591445"/>
    <lineage>
        <taxon>Eukaryota</taxon>
        <taxon>Metazoa</taxon>
        <taxon>Ecdysozoa</taxon>
        <taxon>Nematoda</taxon>
        <taxon>Chromadorea</taxon>
        <taxon>Rhabditida</taxon>
        <taxon>Tylenchina</taxon>
        <taxon>Panagrolaimomorpha</taxon>
        <taxon>Panagrolaimoidea</taxon>
        <taxon>Panagrolaimidae</taxon>
        <taxon>Panagrolaimus</taxon>
    </lineage>
</organism>
<dbReference type="WBParaSite" id="ES5_v2.g18453.t1">
    <property type="protein sequence ID" value="ES5_v2.g18453.t1"/>
    <property type="gene ID" value="ES5_v2.g18453"/>
</dbReference>
<evidence type="ECO:0000313" key="1">
    <source>
        <dbReference type="Proteomes" id="UP000887579"/>
    </source>
</evidence>
<reference evidence="2" key="1">
    <citation type="submission" date="2022-11" db="UniProtKB">
        <authorList>
            <consortium name="WormBaseParasite"/>
        </authorList>
    </citation>
    <scope>IDENTIFICATION</scope>
</reference>
<sequence length="787" mass="90247">MDRHQHRTITSRSNFALSDQTPLLRTITPPSLLTLTKRDYENAKLTGSTILDCTSITFGFTAESYFYHSGILKVQETIFSHHQQTLQITGKWQDAEMKVELRYGFFSKMNFEIRQVGRNYNVRLVLCFTQTPLFSRGEKKPGEPWTRFSRFDPQKKDDEGFWRMLVGSTAFEMSFLLDKSKLYSFLNSISSISSCSIVFTPMIDHVFNSFRIDYYYSTEMQHWPWKVRYCVDAIKSCGTVGLFFMDYVLFTKNEYINVKDNRILNESWAHVLFTAIFDYLMSDISLSSLEFNPDKYEQRQKREDGFVMIPTVYITPTRKLLTPEEATMNCRGFRKLGVDNLIQIKFRDDSLSRFPVDDFLLHDIVQRICRDGIEVAGKKFLEFGGSSSLFREHGSYFYATDDKDVIVEKWKSFGDFKVEAAAKVQARLGQYFTSARELRFKIRQSNVCLIEDYMSDFNDSANVPYCFSDGCGMISPSFARRIADELQLSYVPSAFQFRFAGYKGIVAVDHLDPRLIDNNGQFFLLLRHSQKKFHVEDTGDLLDFDVVQWSSPTPSRLHGAFIAMVDALAIYNRKQGAVRSRLRQLHNETFIDIIKPLIDNRSFLATLEKLPKYIPISKMKTKNLLNEPFLRGMIEANAVSNARLLANKNQIAIPPDLGRGALGIVDTTGSLKEGQVFFQFSKSLNSKASPVERVLKVGRVGVTKSPIYHVGDIRYLEAVDAPALMDKVDVIVFPAAGKRPHTDEIGGGDIDGDWYTIFWDPQLLLERHSKSNDYTAPSVEDIEKVDL</sequence>
<name>A0AC34FMN0_9BILA</name>
<evidence type="ECO:0000313" key="2">
    <source>
        <dbReference type="WBParaSite" id="ES5_v2.g18453.t1"/>
    </source>
</evidence>